<dbReference type="EMBL" id="UINC01073322">
    <property type="protein sequence ID" value="SVC09619.1"/>
    <property type="molecule type" value="Genomic_DNA"/>
</dbReference>
<accession>A0A382JD87</accession>
<reference evidence="1" key="1">
    <citation type="submission" date="2018-05" db="EMBL/GenBank/DDBJ databases">
        <authorList>
            <person name="Lanie J.A."/>
            <person name="Ng W.-L."/>
            <person name="Kazmierczak K.M."/>
            <person name="Andrzejewski T.M."/>
            <person name="Davidsen T.M."/>
            <person name="Wayne K.J."/>
            <person name="Tettelin H."/>
            <person name="Glass J.I."/>
            <person name="Rusch D."/>
            <person name="Podicherti R."/>
            <person name="Tsui H.-C.T."/>
            <person name="Winkler M.E."/>
        </authorList>
    </citation>
    <scope>NUCLEOTIDE SEQUENCE</scope>
</reference>
<evidence type="ECO:0000313" key="1">
    <source>
        <dbReference type="EMBL" id="SVC09619.1"/>
    </source>
</evidence>
<dbReference type="AlphaFoldDB" id="A0A382JD87"/>
<proteinExistence type="predicted"/>
<sequence>MTLLFNSHGRLGLIDKDGLNERYLSFDLPNQVSWSYGPQFADRRRMILVSYEEGNTWEGNVQTHLWLYDRVKDQIIEEIATQNKPTPFMVCSGIIPGEERIFANPIIDGEQRVWTMNLDGSDPREVTRAGDGFTYCALLSPNA</sequence>
<dbReference type="SUPFAM" id="SSF82171">
    <property type="entry name" value="DPP6 N-terminal domain-like"/>
    <property type="match status" value="1"/>
</dbReference>
<organism evidence="1">
    <name type="scientific">marine metagenome</name>
    <dbReference type="NCBI Taxonomy" id="408172"/>
    <lineage>
        <taxon>unclassified sequences</taxon>
        <taxon>metagenomes</taxon>
        <taxon>ecological metagenomes</taxon>
    </lineage>
</organism>
<protein>
    <submittedName>
        <fullName evidence="1">Uncharacterized protein</fullName>
    </submittedName>
</protein>
<gene>
    <name evidence="1" type="ORF">METZ01_LOCUS262473</name>
</gene>
<name>A0A382JD87_9ZZZZ</name>